<dbReference type="AlphaFoldDB" id="X0XZ43"/>
<feature type="transmembrane region" description="Helical" evidence="1">
    <location>
        <begin position="24"/>
        <end position="42"/>
    </location>
</feature>
<protein>
    <submittedName>
        <fullName evidence="2">Uncharacterized protein</fullName>
    </submittedName>
</protein>
<comment type="caution">
    <text evidence="2">The sequence shown here is derived from an EMBL/GenBank/DDBJ whole genome shotgun (WGS) entry which is preliminary data.</text>
</comment>
<feature type="non-terminal residue" evidence="2">
    <location>
        <position position="102"/>
    </location>
</feature>
<organism evidence="2">
    <name type="scientific">marine sediment metagenome</name>
    <dbReference type="NCBI Taxonomy" id="412755"/>
    <lineage>
        <taxon>unclassified sequences</taxon>
        <taxon>metagenomes</taxon>
        <taxon>ecological metagenomes</taxon>
    </lineage>
</organism>
<evidence type="ECO:0000256" key="1">
    <source>
        <dbReference type="SAM" id="Phobius"/>
    </source>
</evidence>
<keyword evidence="1" id="KW-0472">Membrane</keyword>
<name>X0XZ43_9ZZZZ</name>
<keyword evidence="1" id="KW-0812">Transmembrane</keyword>
<evidence type="ECO:0000313" key="2">
    <source>
        <dbReference type="EMBL" id="GAG48749.1"/>
    </source>
</evidence>
<dbReference type="EMBL" id="BARS01055762">
    <property type="protein sequence ID" value="GAG48749.1"/>
    <property type="molecule type" value="Genomic_DNA"/>
</dbReference>
<sequence>MNDEQSPKKSPPPERKPLSTGMNIAWYLLIIAVVVLFLFGVMDGGGRVKLKIVDLQRLIEQGPEGTVDVREKVSGKETEVLYSHLDDLKFGPQQITGTVTRE</sequence>
<accession>X0XZ43</accession>
<reference evidence="2" key="1">
    <citation type="journal article" date="2014" name="Front. Microbiol.">
        <title>High frequency of phylogenetically diverse reductive dehalogenase-homologous genes in deep subseafloor sedimentary metagenomes.</title>
        <authorList>
            <person name="Kawai M."/>
            <person name="Futagami T."/>
            <person name="Toyoda A."/>
            <person name="Takaki Y."/>
            <person name="Nishi S."/>
            <person name="Hori S."/>
            <person name="Arai W."/>
            <person name="Tsubouchi T."/>
            <person name="Morono Y."/>
            <person name="Uchiyama I."/>
            <person name="Ito T."/>
            <person name="Fujiyama A."/>
            <person name="Inagaki F."/>
            <person name="Takami H."/>
        </authorList>
    </citation>
    <scope>NUCLEOTIDE SEQUENCE</scope>
    <source>
        <strain evidence="2">Expedition CK06-06</strain>
    </source>
</reference>
<keyword evidence="1" id="KW-1133">Transmembrane helix</keyword>
<proteinExistence type="predicted"/>
<gene>
    <name evidence="2" type="ORF">S01H1_82277</name>
</gene>